<sequence length="775" mass="86487">MKLPSRVFSSIFLLITSCMLGIAFIFSLVIGFGNGLSDVDVPGLCLRFPDTWSPLEIRIFLLALILISAALLTLAFIRINHAGSRARQRALLLLAIVFLVLQLFIVFGLHTIQNTDAFEVQDQALAIAKGIHKTVDYTKSSYFKKYGNNDLYLIFCVQVFRFCLLFHIHAYHAIFELLNLIAVDLGIFMTCRTIFLLKGSRASLTVFLLSILNPLNIVLLCWPYTCTLSMPLMMLSPWITAVLLNKKNSAGIRFAECLLIGITAVAAYYFRPTAVFPVIALILSVVCAGIRYAFCRSGSSVRAPQRKFFAADHTRSTKASSPSPRRILRKSGIPAGKLLLIACAVLLMAGTSAAIRNASLRLDPITETKFPKMYWLMLGASETGRFTGEEMHYTQRMDTMEEKKDADLETIQKVLKERGTAGNLKHYLEKTGLTWSDGTAEYTNRTEESENSLPWLYRLLNGPGEGILLLWCQAYRILLLFMALFGVLLQLFSTMKHTRHTVSGSGILRKKPSGRGAGFIFQVCVITLLGGFVFYTFWEGKPVYSYPFLPYLILVGFPAWEKICRLYEESRQNVPYSFCRARSILTVILLSVTGIGMVQKYIMTERAGVYDVPSIVCDSTALPSWVSIPEGHTLTQGFYPSGVFNTIRIRVKSVNKDKTGDLYRILVVSGASGDNGNPASYRPEDIVFDKTIESGQIKDGALTAAFPAVYPEKKEAFRILITNLSAEGKRVDGLQSSVRFGTRLCYVMDEYKGDCVLNGRRHPGDLLIRVSQRDG</sequence>
<feature type="transmembrane region" description="Helical" evidence="1">
    <location>
        <begin position="217"/>
        <end position="244"/>
    </location>
</feature>
<dbReference type="RefSeq" id="WP_154457955.1">
    <property type="nucleotide sequence ID" value="NZ_VUMV01000004.1"/>
</dbReference>
<gene>
    <name evidence="2" type="ORF">FYJ60_06915</name>
</gene>
<keyword evidence="1" id="KW-0812">Transmembrane</keyword>
<keyword evidence="3" id="KW-1185">Reference proteome</keyword>
<evidence type="ECO:0000313" key="3">
    <source>
        <dbReference type="Proteomes" id="UP000466864"/>
    </source>
</evidence>
<feature type="transmembrane region" description="Helical" evidence="1">
    <location>
        <begin position="335"/>
        <end position="355"/>
    </location>
</feature>
<evidence type="ECO:0000256" key="1">
    <source>
        <dbReference type="SAM" id="Phobius"/>
    </source>
</evidence>
<feature type="transmembrane region" description="Helical" evidence="1">
    <location>
        <begin position="581"/>
        <end position="602"/>
    </location>
</feature>
<dbReference type="PROSITE" id="PS51257">
    <property type="entry name" value="PROKAR_LIPOPROTEIN"/>
    <property type="match status" value="1"/>
</dbReference>
<feature type="transmembrane region" description="Helical" evidence="1">
    <location>
        <begin position="177"/>
        <end position="197"/>
    </location>
</feature>
<name>A0A7X2TNA9_9FIRM</name>
<reference evidence="2 3" key="1">
    <citation type="submission" date="2019-08" db="EMBL/GenBank/DDBJ databases">
        <title>In-depth cultivation of the pig gut microbiome towards novel bacterial diversity and tailored functional studies.</title>
        <authorList>
            <person name="Wylensek D."/>
            <person name="Hitch T.C.A."/>
            <person name="Clavel T."/>
        </authorList>
    </citation>
    <scope>NUCLEOTIDE SEQUENCE [LARGE SCALE GENOMIC DNA]</scope>
    <source>
        <strain evidence="2 3">Oil+RF-744-WCA-WT-13</strain>
    </source>
</reference>
<feature type="transmembrane region" description="Helical" evidence="1">
    <location>
        <begin position="57"/>
        <end position="79"/>
    </location>
</feature>
<keyword evidence="1" id="KW-0472">Membrane</keyword>
<feature type="transmembrane region" description="Helical" evidence="1">
    <location>
        <begin position="151"/>
        <end position="170"/>
    </location>
</feature>
<evidence type="ECO:0000313" key="2">
    <source>
        <dbReference type="EMBL" id="MST82042.1"/>
    </source>
</evidence>
<feature type="transmembrane region" description="Helical" evidence="1">
    <location>
        <begin position="474"/>
        <end position="495"/>
    </location>
</feature>
<organism evidence="2 3">
    <name type="scientific">Bilifractor porci</name>
    <dbReference type="NCBI Taxonomy" id="2606636"/>
    <lineage>
        <taxon>Bacteria</taxon>
        <taxon>Bacillati</taxon>
        <taxon>Bacillota</taxon>
        <taxon>Clostridia</taxon>
        <taxon>Lachnospirales</taxon>
        <taxon>Lachnospiraceae</taxon>
        <taxon>Bilifractor</taxon>
    </lineage>
</organism>
<feature type="transmembrane region" description="Helical" evidence="1">
    <location>
        <begin position="12"/>
        <end position="37"/>
    </location>
</feature>
<dbReference type="AlphaFoldDB" id="A0A7X2TNA9"/>
<feature type="transmembrane region" description="Helical" evidence="1">
    <location>
        <begin position="91"/>
        <end position="112"/>
    </location>
</feature>
<feature type="transmembrane region" description="Helical" evidence="1">
    <location>
        <begin position="543"/>
        <end position="560"/>
    </location>
</feature>
<proteinExistence type="predicted"/>
<accession>A0A7X2TNA9</accession>
<dbReference type="Proteomes" id="UP000466864">
    <property type="component" value="Unassembled WGS sequence"/>
</dbReference>
<keyword evidence="1" id="KW-1133">Transmembrane helix</keyword>
<dbReference type="EMBL" id="VUMV01000004">
    <property type="protein sequence ID" value="MST82042.1"/>
    <property type="molecule type" value="Genomic_DNA"/>
</dbReference>
<protein>
    <recommendedName>
        <fullName evidence="4">Glycosyltransferase RgtA/B/C/D-like domain-containing protein</fullName>
    </recommendedName>
</protein>
<comment type="caution">
    <text evidence="2">The sequence shown here is derived from an EMBL/GenBank/DDBJ whole genome shotgun (WGS) entry which is preliminary data.</text>
</comment>
<feature type="transmembrane region" description="Helical" evidence="1">
    <location>
        <begin position="251"/>
        <end position="270"/>
    </location>
</feature>
<feature type="transmembrane region" description="Helical" evidence="1">
    <location>
        <begin position="516"/>
        <end position="537"/>
    </location>
</feature>
<feature type="transmembrane region" description="Helical" evidence="1">
    <location>
        <begin position="276"/>
        <end position="294"/>
    </location>
</feature>
<evidence type="ECO:0008006" key="4">
    <source>
        <dbReference type="Google" id="ProtNLM"/>
    </source>
</evidence>